<reference evidence="1" key="2">
    <citation type="submission" date="2019-06" db="EMBL/GenBank/DDBJ databases">
        <title>Genomics analysis of Aphanomyces spp. identifies a new class of oomycete effector associated with host adaptation.</title>
        <authorList>
            <person name="Gaulin E."/>
        </authorList>
    </citation>
    <scope>NUCLEOTIDE SEQUENCE</scope>
    <source>
        <strain evidence="1">CBS 578.67</strain>
    </source>
</reference>
<evidence type="ECO:0000313" key="1">
    <source>
        <dbReference type="EMBL" id="KAF0688407.1"/>
    </source>
</evidence>
<dbReference type="Proteomes" id="UP000332933">
    <property type="component" value="Unassembled WGS sequence"/>
</dbReference>
<evidence type="ECO:0000313" key="3">
    <source>
        <dbReference type="Proteomes" id="UP000332933"/>
    </source>
</evidence>
<evidence type="ECO:0000313" key="2">
    <source>
        <dbReference type="EMBL" id="VFT96660.1"/>
    </source>
</evidence>
<gene>
    <name evidence="2" type="primary">Aste57867_19963</name>
    <name evidence="1" type="ORF">As57867_019897</name>
    <name evidence="2" type="ORF">ASTE57867_19963</name>
</gene>
<proteinExistence type="predicted"/>
<reference evidence="2 3" key="1">
    <citation type="submission" date="2019-03" db="EMBL/GenBank/DDBJ databases">
        <authorList>
            <person name="Gaulin E."/>
            <person name="Dumas B."/>
        </authorList>
    </citation>
    <scope>NUCLEOTIDE SEQUENCE [LARGE SCALE GENOMIC DNA]</scope>
    <source>
        <strain evidence="2">CBS 568.67</strain>
    </source>
</reference>
<keyword evidence="3" id="KW-1185">Reference proteome</keyword>
<accession>A0A485LDX2</accession>
<dbReference type="PANTHER" id="PTHR31252:SF11">
    <property type="entry name" value="DUF4419 DOMAIN-CONTAINING PROTEIN"/>
    <property type="match status" value="1"/>
</dbReference>
<dbReference type="PANTHER" id="PTHR31252">
    <property type="entry name" value="DUF4419 DOMAIN-CONTAINING PROTEIN"/>
    <property type="match status" value="1"/>
</dbReference>
<name>A0A485LDX2_9STRA</name>
<dbReference type="AlphaFoldDB" id="A0A485LDX2"/>
<sequence>MVTFAVSPVEVSPYEGHLAGVHDAVTSLKDFAKEECTNIIKAAPATDNSLAASTSGFVRGVIQAYNEHQNLELRPDDIWLAIMVQFGLYVNGHAEDLRASLVKHDGKETLVVEGPGTLYTANYGKLSVEMIAEMERFLVDPTLGQWILPSFTTTTDHDRIVGSVVMMAAMKEYFAYVFCLRCGIPNVTLLGSVTDWEDIRSRVDKLKGFGLTAWADMLAPVLDQFVVAAKGAPDVGFWQRICHKLGGGSSRSYISGWISVFCVFKDDGTWQGTTEATVRGEAVTSEFPIVDTGDIPSGYLTVPVTVDDNGVEYATVMFAGHMAFEAKQGSTTIAPHLSWAIALKKGDAASAT</sequence>
<dbReference type="EMBL" id="CAADRA010006749">
    <property type="protein sequence ID" value="VFT96660.1"/>
    <property type="molecule type" value="Genomic_DNA"/>
</dbReference>
<dbReference type="Pfam" id="PF14388">
    <property type="entry name" value="DUF4419"/>
    <property type="match status" value="1"/>
</dbReference>
<dbReference type="InterPro" id="IPR025533">
    <property type="entry name" value="DUF4419"/>
</dbReference>
<dbReference type="OrthoDB" id="9978173at2759"/>
<dbReference type="EMBL" id="VJMH01006726">
    <property type="protein sequence ID" value="KAF0688407.1"/>
    <property type="molecule type" value="Genomic_DNA"/>
</dbReference>
<organism evidence="2 3">
    <name type="scientific">Aphanomyces stellatus</name>
    <dbReference type="NCBI Taxonomy" id="120398"/>
    <lineage>
        <taxon>Eukaryota</taxon>
        <taxon>Sar</taxon>
        <taxon>Stramenopiles</taxon>
        <taxon>Oomycota</taxon>
        <taxon>Saprolegniomycetes</taxon>
        <taxon>Saprolegniales</taxon>
        <taxon>Verrucalvaceae</taxon>
        <taxon>Aphanomyces</taxon>
    </lineage>
</organism>
<protein>
    <submittedName>
        <fullName evidence="2">Aste57867_19963 protein</fullName>
    </submittedName>
</protein>